<proteinExistence type="predicted"/>
<reference evidence="3" key="1">
    <citation type="journal article" date="2020" name="Nature">
        <title>Giant virus diversity and host interactions through global metagenomics.</title>
        <authorList>
            <person name="Schulz F."/>
            <person name="Roux S."/>
            <person name="Paez-Espino D."/>
            <person name="Jungbluth S."/>
            <person name="Walsh D.A."/>
            <person name="Denef V.J."/>
            <person name="McMahon K.D."/>
            <person name="Konstantinidis K.T."/>
            <person name="Eloe-Fadrosh E.A."/>
            <person name="Kyrpides N.C."/>
            <person name="Woyke T."/>
        </authorList>
    </citation>
    <scope>NUCLEOTIDE SEQUENCE</scope>
    <source>
        <strain evidence="3">GVMAG-S-ERX555943-30</strain>
    </source>
</reference>
<evidence type="ECO:0000313" key="3">
    <source>
        <dbReference type="EMBL" id="QHS83287.1"/>
    </source>
</evidence>
<dbReference type="Gene3D" id="1.10.287.1490">
    <property type="match status" value="1"/>
</dbReference>
<dbReference type="SUPFAM" id="SSF58100">
    <property type="entry name" value="Bacterial hemolysins"/>
    <property type="match status" value="1"/>
</dbReference>
<protein>
    <submittedName>
        <fullName evidence="3">Uncharacterized protein</fullName>
    </submittedName>
</protein>
<dbReference type="EMBL" id="MN738751">
    <property type="protein sequence ID" value="QHS83287.1"/>
    <property type="molecule type" value="Genomic_DNA"/>
</dbReference>
<dbReference type="AlphaFoldDB" id="A0A6C0ATN2"/>
<keyword evidence="2" id="KW-0472">Membrane</keyword>
<keyword evidence="2" id="KW-1133">Transmembrane helix</keyword>
<feature type="coiled-coil region" evidence="1">
    <location>
        <begin position="4"/>
        <end position="104"/>
    </location>
</feature>
<feature type="transmembrane region" description="Helical" evidence="2">
    <location>
        <begin position="175"/>
        <end position="194"/>
    </location>
</feature>
<keyword evidence="2" id="KW-0812">Transmembrane</keyword>
<keyword evidence="1" id="KW-0175">Coiled coil</keyword>
<sequence>MSEKQRLEQNIATWRNDIRQFQSQIQSHEQTIRNYQNQINSLQSSYNNKQTEIRDLQSKINVLEAEIEVLQGQIDDLNTQIAIIERETNKVNNLNADDEDAIAQYTSYFSYLNSSQASVKNDALQTNKTSYQMLLSENKALKEQQYDILNKLTRGDQKTNLLEPYQIRTKSLETILFYLYFIVLLVYAYFFLSATQKNELGLRVLVLMLLAALPFVIYYIEKLFIDVLRYGWSLITFVPYEQ</sequence>
<feature type="transmembrane region" description="Helical" evidence="2">
    <location>
        <begin position="200"/>
        <end position="220"/>
    </location>
</feature>
<organism evidence="3">
    <name type="scientific">viral metagenome</name>
    <dbReference type="NCBI Taxonomy" id="1070528"/>
    <lineage>
        <taxon>unclassified sequences</taxon>
        <taxon>metagenomes</taxon>
        <taxon>organismal metagenomes</taxon>
    </lineage>
</organism>
<accession>A0A6C0ATN2</accession>
<evidence type="ECO:0000256" key="2">
    <source>
        <dbReference type="SAM" id="Phobius"/>
    </source>
</evidence>
<name>A0A6C0ATN2_9ZZZZ</name>
<evidence type="ECO:0000256" key="1">
    <source>
        <dbReference type="SAM" id="Coils"/>
    </source>
</evidence>